<proteinExistence type="inferred from homology"/>
<name>A0A6J1SQA3_FRAOC</name>
<evidence type="ECO:0000313" key="3">
    <source>
        <dbReference type="Proteomes" id="UP000504606"/>
    </source>
</evidence>
<dbReference type="GO" id="GO:0045271">
    <property type="term" value="C:respiratory chain complex I"/>
    <property type="evidence" value="ECO:0007669"/>
    <property type="project" value="InterPro"/>
</dbReference>
<dbReference type="PANTHER" id="PTHR12910">
    <property type="entry name" value="NADH-UBIQUINONE OXIDOREDUCTASE SUBUNIT B17.2"/>
    <property type="match status" value="1"/>
</dbReference>
<dbReference type="InterPro" id="IPR007763">
    <property type="entry name" value="NDUFA12"/>
</dbReference>
<organism evidence="3 4">
    <name type="scientific">Frankliniella occidentalis</name>
    <name type="common">Western flower thrips</name>
    <name type="synonym">Euthrips occidentalis</name>
    <dbReference type="NCBI Taxonomy" id="133901"/>
    <lineage>
        <taxon>Eukaryota</taxon>
        <taxon>Metazoa</taxon>
        <taxon>Ecdysozoa</taxon>
        <taxon>Arthropoda</taxon>
        <taxon>Hexapoda</taxon>
        <taxon>Insecta</taxon>
        <taxon>Pterygota</taxon>
        <taxon>Neoptera</taxon>
        <taxon>Paraneoptera</taxon>
        <taxon>Thysanoptera</taxon>
        <taxon>Terebrantia</taxon>
        <taxon>Thripoidea</taxon>
        <taxon>Thripidae</taxon>
        <taxon>Frankliniella</taxon>
    </lineage>
</organism>
<comment type="similarity">
    <text evidence="1 2">Belongs to the complex I NDUFA12 subunit family.</text>
</comment>
<comment type="subcellular location">
    <subcellularLocation>
        <location evidence="2">Mitochondrion inner membrane</location>
        <topology evidence="2">Peripheral membrane protein</topology>
        <orientation evidence="2">Matrix side</orientation>
    </subcellularLocation>
</comment>
<keyword evidence="2" id="KW-0679">Respiratory chain</keyword>
<dbReference type="OrthoDB" id="274641at2759"/>
<dbReference type="RefSeq" id="XP_026280706.1">
    <property type="nucleotide sequence ID" value="XM_026424921.2"/>
</dbReference>
<keyword evidence="2" id="KW-0496">Mitochondrion</keyword>
<dbReference type="AlphaFoldDB" id="A0A6J1SQA3"/>
<evidence type="ECO:0000256" key="2">
    <source>
        <dbReference type="RuleBase" id="RU363103"/>
    </source>
</evidence>
<dbReference type="Proteomes" id="UP000504606">
    <property type="component" value="Unplaced"/>
</dbReference>
<dbReference type="GO" id="GO:0005743">
    <property type="term" value="C:mitochondrial inner membrane"/>
    <property type="evidence" value="ECO:0007669"/>
    <property type="project" value="UniProtKB-SubCell"/>
</dbReference>
<sequence length="158" mass="18869">MGIFEKFEKLRVIIRWNGGWKESLLKLCYYDDLKIGCLVGTDQFGNKYYENNNYFFGRNRWVEYNLAVGYDYDASMVPPEWFGWLHYRTDYRPCEDPTRPSYSWQKPHIMNQSGTPYEYVPYDTTLPKIQAWVPPNNKKASQDQDKPNTLKSCVYLSR</sequence>
<dbReference type="KEGG" id="foc:113208074"/>
<keyword evidence="2" id="KW-0999">Mitochondrion inner membrane</keyword>
<dbReference type="GO" id="GO:0006979">
    <property type="term" value="P:response to oxidative stress"/>
    <property type="evidence" value="ECO:0007669"/>
    <property type="project" value="TreeGrafter"/>
</dbReference>
<keyword evidence="2" id="KW-0813">Transport</keyword>
<dbReference type="GeneID" id="113208074"/>
<dbReference type="PANTHER" id="PTHR12910:SF2">
    <property type="entry name" value="NADH DEHYDROGENASE [UBIQUINONE] 1 ALPHA SUBCOMPLEX SUBUNIT 12"/>
    <property type="match status" value="1"/>
</dbReference>
<keyword evidence="3" id="KW-1185">Reference proteome</keyword>
<gene>
    <name evidence="4" type="primary">LOC113208074</name>
</gene>
<evidence type="ECO:0000313" key="4">
    <source>
        <dbReference type="RefSeq" id="XP_026280706.1"/>
    </source>
</evidence>
<dbReference type="Pfam" id="PF05071">
    <property type="entry name" value="NDUFA12"/>
    <property type="match status" value="1"/>
</dbReference>
<reference evidence="4" key="1">
    <citation type="submission" date="2025-08" db="UniProtKB">
        <authorList>
            <consortium name="RefSeq"/>
        </authorList>
    </citation>
    <scope>IDENTIFICATION</scope>
    <source>
        <tissue evidence="4">Whole organism</tissue>
    </source>
</reference>
<comment type="subunit">
    <text evidence="2">Complex I is composed of 45 different subunits.</text>
</comment>
<evidence type="ECO:0000256" key="1">
    <source>
        <dbReference type="ARBA" id="ARBA00007355"/>
    </source>
</evidence>
<accession>A0A6J1SQA3</accession>
<keyword evidence="2" id="KW-0472">Membrane</keyword>
<keyword evidence="2" id="KW-0249">Electron transport</keyword>
<protein>
    <recommendedName>
        <fullName evidence="2">NADH dehydrogenase [ubiquinone] 1 alpha subcomplex subunit 12</fullName>
    </recommendedName>
</protein>
<comment type="function">
    <text evidence="2">Accessory subunit of the mitochondrial membrane respiratory chain NADH dehydrogenase (Complex I), that is believed not to be involved in catalysis. Complex I functions in the transfer of electrons from NADH to the respiratory chain. The immediate electron acceptor for the enzyme is believed to be ubiquinone.</text>
</comment>